<dbReference type="Proteomes" id="UP000009223">
    <property type="component" value="Chromosome"/>
</dbReference>
<proteinExistence type="inferred from homology"/>
<evidence type="ECO:0000259" key="3">
    <source>
        <dbReference type="SMART" id="SM00854"/>
    </source>
</evidence>
<dbReference type="STRING" id="545694.TREPR_0851"/>
<keyword evidence="2" id="KW-0732">Signal</keyword>
<dbReference type="PANTHER" id="PTHR33393">
    <property type="entry name" value="POLYGLUTAMINE SYNTHESIS ACCESSORY PROTEIN RV0574C-RELATED"/>
    <property type="match status" value="1"/>
</dbReference>
<dbReference type="EMBL" id="CP001843">
    <property type="protein sequence ID" value="AEF86589.1"/>
    <property type="molecule type" value="Genomic_DNA"/>
</dbReference>
<gene>
    <name evidence="4" type="ordered locus">TREPR_0851</name>
</gene>
<dbReference type="Pfam" id="PF09587">
    <property type="entry name" value="PGA_cap"/>
    <property type="match status" value="1"/>
</dbReference>
<dbReference type="SMART" id="SM00854">
    <property type="entry name" value="PGA_cap"/>
    <property type="match status" value="1"/>
</dbReference>
<feature type="domain" description="Capsule synthesis protein CapA" evidence="3">
    <location>
        <begin position="240"/>
        <end position="498"/>
    </location>
</feature>
<dbReference type="SUPFAM" id="SSF56300">
    <property type="entry name" value="Metallo-dependent phosphatases"/>
    <property type="match status" value="1"/>
</dbReference>
<dbReference type="InterPro" id="IPR019079">
    <property type="entry name" value="Capsule_synth_CapA"/>
</dbReference>
<comment type="similarity">
    <text evidence="1">Belongs to the CapA family.</text>
</comment>
<evidence type="ECO:0000256" key="2">
    <source>
        <dbReference type="SAM" id="SignalP"/>
    </source>
</evidence>
<dbReference type="Gene3D" id="3.60.21.10">
    <property type="match status" value="1"/>
</dbReference>
<name>F5YIP5_TREPZ</name>
<dbReference type="CDD" id="cd07381">
    <property type="entry name" value="MPP_CapA"/>
    <property type="match status" value="1"/>
</dbReference>
<evidence type="ECO:0000256" key="1">
    <source>
        <dbReference type="ARBA" id="ARBA00005662"/>
    </source>
</evidence>
<dbReference type="AlphaFoldDB" id="F5YIP5"/>
<dbReference type="eggNOG" id="COG2843">
    <property type="taxonomic scope" value="Bacteria"/>
</dbReference>
<keyword evidence="5" id="KW-1185">Reference proteome</keyword>
<dbReference type="KEGG" id="tpi:TREPR_0851"/>
<dbReference type="InterPro" id="IPR052169">
    <property type="entry name" value="CW_Biosynth-Accessory"/>
</dbReference>
<reference evidence="4 5" key="2">
    <citation type="journal article" date="2011" name="ISME J.">
        <title>RNA-seq reveals cooperative metabolic interactions between two termite-gut spirochete species in co-culture.</title>
        <authorList>
            <person name="Rosenthal A.Z."/>
            <person name="Matson E.G."/>
            <person name="Eldar A."/>
            <person name="Leadbetter J.R."/>
        </authorList>
    </citation>
    <scope>NUCLEOTIDE SEQUENCE [LARGE SCALE GENOMIC DNA]</scope>
    <source>
        <strain evidence="5">ATCC BAA-887 / DSM 12427 / ZAS-2</strain>
    </source>
</reference>
<organism evidence="4 5">
    <name type="scientific">Treponema primitia (strain ATCC BAA-887 / DSM 12427 / ZAS-2)</name>
    <dbReference type="NCBI Taxonomy" id="545694"/>
    <lineage>
        <taxon>Bacteria</taxon>
        <taxon>Pseudomonadati</taxon>
        <taxon>Spirochaetota</taxon>
        <taxon>Spirochaetia</taxon>
        <taxon>Spirochaetales</taxon>
        <taxon>Treponemataceae</taxon>
        <taxon>Treponema</taxon>
    </lineage>
</organism>
<dbReference type="HOGENOM" id="CLU_494260_0_0_12"/>
<dbReference type="RefSeq" id="WP_015709198.1">
    <property type="nucleotide sequence ID" value="NC_015578.1"/>
</dbReference>
<feature type="chain" id="PRO_5003331913" evidence="2">
    <location>
        <begin position="19"/>
        <end position="551"/>
    </location>
</feature>
<accession>F5YIP5</accession>
<evidence type="ECO:0000313" key="4">
    <source>
        <dbReference type="EMBL" id="AEF86589.1"/>
    </source>
</evidence>
<sequence length="551" mass="58910">MRKSPLLLTLLLFLCACAGNFVASCTKPQPVYLGLSTPGTELSPEQAVELQAAASFLAGLLARELVPLGMEFLGTELAAEPRLGTELHPDLVLELSSRWVFELIHGDRAVPNGSPQLSETELPDTPFLLSRTWMVPCTKVPDGRQDAALEDCLLGKEELLSLRELAPPYVALRVDGLSADDEAYPLVRLVEARLGVAEEGLTEKARAKAETLAGQLAAKLGVALAAVANPLVEPKPEILWLASAGDLMLDRGAGEILLREGPESLFFGAAKILEEADLAIVNLEGAVSSRGYREEKTYNFRFSPPVAGALKKSGIDAVLLANNHVFDWGPQAFLDTLEHVGAAGLGILGAGPDRGAAAAPWVFQKKGITVRAFGIGSFPPERSGWSGARMAAGEGTPGILHGYGSVEALKEVLSAGAIGEDAPGILAGDAEQYLNIVFFHGGEEWTNRPDRATREWYTDIIRAGADLLIGSHPHIVQGFEWIEGKPVFWSLGNFVFAGMENTGGGDEGLLIRLGYWGTELVYVEPYPLALTGPRVRLAPMEKLSGFYALSK</sequence>
<feature type="signal peptide" evidence="2">
    <location>
        <begin position="1"/>
        <end position="18"/>
    </location>
</feature>
<evidence type="ECO:0000313" key="5">
    <source>
        <dbReference type="Proteomes" id="UP000009223"/>
    </source>
</evidence>
<dbReference type="PROSITE" id="PS51257">
    <property type="entry name" value="PROKAR_LIPOPROTEIN"/>
    <property type="match status" value="1"/>
</dbReference>
<dbReference type="PANTHER" id="PTHR33393:SF13">
    <property type="entry name" value="PGA BIOSYNTHESIS PROTEIN CAPA"/>
    <property type="match status" value="1"/>
</dbReference>
<protein>
    <submittedName>
        <fullName evidence="4">Poly-gamma-glutamate biosynthesis protein</fullName>
    </submittedName>
</protein>
<reference evidence="5" key="1">
    <citation type="submission" date="2009-12" db="EMBL/GenBank/DDBJ databases">
        <title>Complete sequence of Treponema primitia strain ZAS-2.</title>
        <authorList>
            <person name="Tetu S.G."/>
            <person name="Matson E."/>
            <person name="Ren Q."/>
            <person name="Seshadri R."/>
            <person name="Elbourne L."/>
            <person name="Hassan K.A."/>
            <person name="Durkin A."/>
            <person name="Radune D."/>
            <person name="Mohamoud Y."/>
            <person name="Shay R."/>
            <person name="Jin S."/>
            <person name="Zhang X."/>
            <person name="Lucey K."/>
            <person name="Ballor N.R."/>
            <person name="Ottesen E."/>
            <person name="Rosenthal R."/>
            <person name="Allen A."/>
            <person name="Leadbetter J.R."/>
            <person name="Paulsen I.T."/>
        </authorList>
    </citation>
    <scope>NUCLEOTIDE SEQUENCE [LARGE SCALE GENOMIC DNA]</scope>
    <source>
        <strain evidence="5">ATCC BAA-887 / DSM 12427 / ZAS-2</strain>
    </source>
</reference>
<dbReference type="InterPro" id="IPR029052">
    <property type="entry name" value="Metallo-depent_PP-like"/>
</dbReference>